<proteinExistence type="predicted"/>
<dbReference type="EMBL" id="AMZH03011982">
    <property type="protein sequence ID" value="RRT51890.1"/>
    <property type="molecule type" value="Genomic_DNA"/>
</dbReference>
<feature type="compositionally biased region" description="Basic residues" evidence="1">
    <location>
        <begin position="90"/>
        <end position="99"/>
    </location>
</feature>
<evidence type="ECO:0000313" key="3">
    <source>
        <dbReference type="Proteomes" id="UP000287651"/>
    </source>
</evidence>
<name>A0A426YJP3_ENSVE</name>
<comment type="caution">
    <text evidence="2">The sequence shown here is derived from an EMBL/GenBank/DDBJ whole genome shotgun (WGS) entry which is preliminary data.</text>
</comment>
<reference evidence="2 3" key="1">
    <citation type="journal article" date="2014" name="Agronomy (Basel)">
        <title>A Draft Genome Sequence for Ensete ventricosum, the Drought-Tolerant Tree Against Hunger.</title>
        <authorList>
            <person name="Harrison J."/>
            <person name="Moore K.A."/>
            <person name="Paszkiewicz K."/>
            <person name="Jones T."/>
            <person name="Grant M."/>
            <person name="Ambacheew D."/>
            <person name="Muzemil S."/>
            <person name="Studholme D.J."/>
        </authorList>
    </citation>
    <scope>NUCLEOTIDE SEQUENCE [LARGE SCALE GENOMIC DNA]</scope>
</reference>
<dbReference type="AlphaFoldDB" id="A0A426YJP3"/>
<dbReference type="Proteomes" id="UP000287651">
    <property type="component" value="Unassembled WGS sequence"/>
</dbReference>
<feature type="compositionally biased region" description="Basic and acidic residues" evidence="1">
    <location>
        <begin position="55"/>
        <end position="68"/>
    </location>
</feature>
<evidence type="ECO:0000313" key="2">
    <source>
        <dbReference type="EMBL" id="RRT51890.1"/>
    </source>
</evidence>
<protein>
    <submittedName>
        <fullName evidence="2">Uncharacterized protein</fullName>
    </submittedName>
</protein>
<accession>A0A426YJP3</accession>
<sequence length="112" mass="12249">MPQADGRVRALVRLIPRLGPCWRTPQRQMTSSLTTFLRPEQHCPSGLATVFPFSAKEKQSARSDRAEEQSGEGAGAPTGAPSPCMMAVVNHRRRRRKRTQTPVLSPAIAVGT</sequence>
<organism evidence="2 3">
    <name type="scientific">Ensete ventricosum</name>
    <name type="common">Abyssinian banana</name>
    <name type="synonym">Musa ensete</name>
    <dbReference type="NCBI Taxonomy" id="4639"/>
    <lineage>
        <taxon>Eukaryota</taxon>
        <taxon>Viridiplantae</taxon>
        <taxon>Streptophyta</taxon>
        <taxon>Embryophyta</taxon>
        <taxon>Tracheophyta</taxon>
        <taxon>Spermatophyta</taxon>
        <taxon>Magnoliopsida</taxon>
        <taxon>Liliopsida</taxon>
        <taxon>Zingiberales</taxon>
        <taxon>Musaceae</taxon>
        <taxon>Ensete</taxon>
    </lineage>
</organism>
<feature type="region of interest" description="Disordered" evidence="1">
    <location>
        <begin position="54"/>
        <end position="112"/>
    </location>
</feature>
<gene>
    <name evidence="2" type="ORF">B296_00020523</name>
</gene>
<evidence type="ECO:0000256" key="1">
    <source>
        <dbReference type="SAM" id="MobiDB-lite"/>
    </source>
</evidence>